<feature type="coiled-coil region" evidence="1">
    <location>
        <begin position="101"/>
        <end position="135"/>
    </location>
</feature>
<dbReference type="RefSeq" id="WP_143916471.1">
    <property type="nucleotide sequence ID" value="NZ_CANMXV010000023.1"/>
</dbReference>
<dbReference type="EMBL" id="VLNR01000019">
    <property type="protein sequence ID" value="TSE08787.1"/>
    <property type="molecule type" value="Genomic_DNA"/>
</dbReference>
<dbReference type="AlphaFoldDB" id="A0A554VL06"/>
<reference evidence="2 3" key="1">
    <citation type="submission" date="2019-07" db="EMBL/GenBank/DDBJ databases">
        <title>The draft genome sequence of Aquimarina algiphila M91.</title>
        <authorList>
            <person name="Meng X."/>
        </authorList>
    </citation>
    <scope>NUCLEOTIDE SEQUENCE [LARGE SCALE GENOMIC DNA]</scope>
    <source>
        <strain evidence="2 3">M91</strain>
    </source>
</reference>
<protein>
    <recommendedName>
        <fullName evidence="4">Helix-turn-helix transcriptional regulator</fullName>
    </recommendedName>
</protein>
<accession>A0A554VL06</accession>
<dbReference type="Proteomes" id="UP000318833">
    <property type="component" value="Unassembled WGS sequence"/>
</dbReference>
<evidence type="ECO:0000313" key="3">
    <source>
        <dbReference type="Proteomes" id="UP000318833"/>
    </source>
</evidence>
<proteinExistence type="predicted"/>
<gene>
    <name evidence="2" type="ORF">FOF46_10815</name>
</gene>
<keyword evidence="3" id="KW-1185">Reference proteome</keyword>
<evidence type="ECO:0000313" key="2">
    <source>
        <dbReference type="EMBL" id="TSE08787.1"/>
    </source>
</evidence>
<name>A0A554VL06_9FLAO</name>
<comment type="caution">
    <text evidence="2">The sequence shown here is derived from an EMBL/GenBank/DDBJ whole genome shotgun (WGS) entry which is preliminary data.</text>
</comment>
<sequence>MSVKKRLKEYISYKKLAIRQFENSINASNSYVNSISKSIGVDKLESIVENYPDLNLKWLLAGKGSMIEDTQKVSHEDLEELTKFLYENNSELMKNENYRLLMEKNVALLNLEKEKENLSKEEEEIKKMIKESINKNQT</sequence>
<evidence type="ECO:0000256" key="1">
    <source>
        <dbReference type="SAM" id="Coils"/>
    </source>
</evidence>
<organism evidence="2 3">
    <name type="scientific">Aquimarina algiphila</name>
    <dbReference type="NCBI Taxonomy" id="2047982"/>
    <lineage>
        <taxon>Bacteria</taxon>
        <taxon>Pseudomonadati</taxon>
        <taxon>Bacteroidota</taxon>
        <taxon>Flavobacteriia</taxon>
        <taxon>Flavobacteriales</taxon>
        <taxon>Flavobacteriaceae</taxon>
        <taxon>Aquimarina</taxon>
    </lineage>
</organism>
<keyword evidence="1" id="KW-0175">Coiled coil</keyword>
<evidence type="ECO:0008006" key="4">
    <source>
        <dbReference type="Google" id="ProtNLM"/>
    </source>
</evidence>
<dbReference type="OrthoDB" id="796548at2"/>